<feature type="chain" id="PRO_5006061576" description="S9 family peptidase" evidence="1">
    <location>
        <begin position="27"/>
        <end position="227"/>
    </location>
</feature>
<dbReference type="STRING" id="81569.RUM4293_02228"/>
<evidence type="ECO:0000313" key="3">
    <source>
        <dbReference type="Proteomes" id="UP000050783"/>
    </source>
</evidence>
<protein>
    <recommendedName>
        <fullName evidence="4">S9 family peptidase</fullName>
    </recommendedName>
</protein>
<keyword evidence="1" id="KW-0732">Signal</keyword>
<gene>
    <name evidence="2" type="ORF">RUA4292_03833</name>
</gene>
<organism evidence="2 3">
    <name type="scientific">Ruegeria atlantica</name>
    <dbReference type="NCBI Taxonomy" id="81569"/>
    <lineage>
        <taxon>Bacteria</taxon>
        <taxon>Pseudomonadati</taxon>
        <taxon>Pseudomonadota</taxon>
        <taxon>Alphaproteobacteria</taxon>
        <taxon>Rhodobacterales</taxon>
        <taxon>Roseobacteraceae</taxon>
        <taxon>Ruegeria</taxon>
    </lineage>
</organism>
<proteinExistence type="predicted"/>
<evidence type="ECO:0000313" key="2">
    <source>
        <dbReference type="EMBL" id="CUH49637.1"/>
    </source>
</evidence>
<feature type="signal peptide" evidence="1">
    <location>
        <begin position="1"/>
        <end position="26"/>
    </location>
</feature>
<name>A0A0P1EI31_9RHOB</name>
<evidence type="ECO:0000256" key="1">
    <source>
        <dbReference type="SAM" id="SignalP"/>
    </source>
</evidence>
<dbReference type="Proteomes" id="UP000050783">
    <property type="component" value="Unassembled WGS sequence"/>
</dbReference>
<dbReference type="RefSeq" id="WP_233493498.1">
    <property type="nucleotide sequence ID" value="NZ_CYPU01000070.1"/>
</dbReference>
<dbReference type="GeneID" id="55494973"/>
<dbReference type="EMBL" id="CYPU01000070">
    <property type="protein sequence ID" value="CUH49637.1"/>
    <property type="molecule type" value="Genomic_DNA"/>
</dbReference>
<dbReference type="AlphaFoldDB" id="A0A0P1EI31"/>
<evidence type="ECO:0008006" key="4">
    <source>
        <dbReference type="Google" id="ProtNLM"/>
    </source>
</evidence>
<accession>A0A0P1EI31</accession>
<reference evidence="2 3" key="1">
    <citation type="submission" date="2015-09" db="EMBL/GenBank/DDBJ databases">
        <authorList>
            <consortium name="Swine Surveillance"/>
        </authorList>
    </citation>
    <scope>NUCLEOTIDE SEQUENCE [LARGE SCALE GENOMIC DNA]</scope>
    <source>
        <strain evidence="2 3">CECT 4292</strain>
    </source>
</reference>
<sequence>MNNPSRPLRQVLFAAILATMPAIAQADDVQTQTMISERVSQHNPAPEAYIKDRPILGWQLTSDDFDAIPDAIRENLGSVDGTSYDQAYLTENVGSIIALQFRKDGPDFYIIGKSTYDAAYELVSLDDVEAKNTRLIERLDMAPAVKAMFEDQTPGIVGALKTTPVEMLRMSDLGYARGEALTIQAPWGEQTKPEGADAFLVWDGGENQYYMVNADDDGLPSSYVPVQ</sequence>